<comment type="caution">
    <text evidence="4">The sequence shown here is derived from an EMBL/GenBank/DDBJ whole genome shotgun (WGS) entry which is preliminary data.</text>
</comment>
<evidence type="ECO:0000313" key="5">
    <source>
        <dbReference type="Proteomes" id="UP000315759"/>
    </source>
</evidence>
<dbReference type="AlphaFoldDB" id="A0A544W7M3"/>
<evidence type="ECO:0000256" key="1">
    <source>
        <dbReference type="ARBA" id="ARBA00023125"/>
    </source>
</evidence>
<dbReference type="InterPro" id="IPR009057">
    <property type="entry name" value="Homeodomain-like_sf"/>
</dbReference>
<dbReference type="GO" id="GO:0000976">
    <property type="term" value="F:transcription cis-regulatory region binding"/>
    <property type="evidence" value="ECO:0007669"/>
    <property type="project" value="TreeGrafter"/>
</dbReference>
<dbReference type="InterPro" id="IPR001647">
    <property type="entry name" value="HTH_TetR"/>
</dbReference>
<dbReference type="GO" id="GO:0003700">
    <property type="term" value="F:DNA-binding transcription factor activity"/>
    <property type="evidence" value="ECO:0007669"/>
    <property type="project" value="TreeGrafter"/>
</dbReference>
<dbReference type="Pfam" id="PF00440">
    <property type="entry name" value="TetR_N"/>
    <property type="match status" value="1"/>
</dbReference>
<evidence type="ECO:0000256" key="2">
    <source>
        <dbReference type="PROSITE-ProRule" id="PRU00335"/>
    </source>
</evidence>
<keyword evidence="1 2" id="KW-0238">DNA-binding</keyword>
<dbReference type="PANTHER" id="PTHR30055">
    <property type="entry name" value="HTH-TYPE TRANSCRIPTIONAL REGULATOR RUTR"/>
    <property type="match status" value="1"/>
</dbReference>
<dbReference type="InterPro" id="IPR050109">
    <property type="entry name" value="HTH-type_TetR-like_transc_reg"/>
</dbReference>
<organism evidence="4 5">
    <name type="scientific">Mycolicibacterium hodleri</name>
    <dbReference type="NCBI Taxonomy" id="49897"/>
    <lineage>
        <taxon>Bacteria</taxon>
        <taxon>Bacillati</taxon>
        <taxon>Actinomycetota</taxon>
        <taxon>Actinomycetes</taxon>
        <taxon>Mycobacteriales</taxon>
        <taxon>Mycobacteriaceae</taxon>
        <taxon>Mycolicibacterium</taxon>
    </lineage>
</organism>
<name>A0A544W7M3_9MYCO</name>
<proteinExistence type="predicted"/>
<gene>
    <name evidence="4" type="ORF">D8S82_01575</name>
</gene>
<dbReference type="RefSeq" id="WP_142550227.1">
    <property type="nucleotide sequence ID" value="NZ_VIFX01000002.1"/>
</dbReference>
<dbReference type="Gene3D" id="1.10.357.10">
    <property type="entry name" value="Tetracycline Repressor, domain 2"/>
    <property type="match status" value="1"/>
</dbReference>
<protein>
    <submittedName>
        <fullName evidence="4">TetR/AcrR family transcriptional regulator</fullName>
    </submittedName>
</protein>
<feature type="DNA-binding region" description="H-T-H motif" evidence="2">
    <location>
        <begin position="33"/>
        <end position="52"/>
    </location>
</feature>
<dbReference type="PROSITE" id="PS50977">
    <property type="entry name" value="HTH_TETR_2"/>
    <property type="match status" value="1"/>
</dbReference>
<reference evidence="4 5" key="1">
    <citation type="submission" date="2018-10" db="EMBL/GenBank/DDBJ databases">
        <title>Draft genome of Mycobacterium hodleri strain B.</title>
        <authorList>
            <person name="Amande T.J."/>
            <person name="Mcgenity T.J."/>
        </authorList>
    </citation>
    <scope>NUCLEOTIDE SEQUENCE [LARGE SCALE GENOMIC DNA]</scope>
    <source>
        <strain evidence="4 5">B</strain>
    </source>
</reference>
<dbReference type="Proteomes" id="UP000315759">
    <property type="component" value="Unassembled WGS sequence"/>
</dbReference>
<keyword evidence="5" id="KW-1185">Reference proteome</keyword>
<dbReference type="EMBL" id="VIFX01000002">
    <property type="protein sequence ID" value="TQR88237.1"/>
    <property type="molecule type" value="Genomic_DNA"/>
</dbReference>
<dbReference type="PANTHER" id="PTHR30055:SF209">
    <property type="entry name" value="POSSIBLE TRANSCRIPTIONAL REGULATORY PROTEIN (PROBABLY TETR-FAMILY)"/>
    <property type="match status" value="1"/>
</dbReference>
<feature type="domain" description="HTH tetR-type" evidence="3">
    <location>
        <begin position="9"/>
        <end position="70"/>
    </location>
</feature>
<dbReference type="SUPFAM" id="SSF46689">
    <property type="entry name" value="Homeodomain-like"/>
    <property type="match status" value="1"/>
</dbReference>
<evidence type="ECO:0000259" key="3">
    <source>
        <dbReference type="PROSITE" id="PS50977"/>
    </source>
</evidence>
<evidence type="ECO:0000313" key="4">
    <source>
        <dbReference type="EMBL" id="TQR88237.1"/>
    </source>
</evidence>
<accession>A0A544W7M3</accession>
<sequence length="196" mass="21109">MVVERADAARNRQAVLEAAGRLFDDAAEIGAVSMDEVAKAAGVGKGTLFRRFGDRTNLIRTVYDARLTDLRAAIADGPPPLGPGADPRARIPALLEAVVDFKLDNRKLAMSLEQDQRDGAATLYTSPSYVETHRLLTSLLTEVIGADEAAWTAYALLAATRIDLVDHLVTAEGMTRDDLRRKVRALVARVLSPGDG</sequence>